<dbReference type="InterPro" id="IPR022190">
    <property type="entry name" value="DUF3716"/>
</dbReference>
<accession>A0A8K0THS1</accession>
<protein>
    <submittedName>
        <fullName evidence="1">Uncharacterized protein</fullName>
    </submittedName>
</protein>
<organism evidence="1 2">
    <name type="scientific">Plectosphaerella cucumerina</name>
    <dbReference type="NCBI Taxonomy" id="40658"/>
    <lineage>
        <taxon>Eukaryota</taxon>
        <taxon>Fungi</taxon>
        <taxon>Dikarya</taxon>
        <taxon>Ascomycota</taxon>
        <taxon>Pezizomycotina</taxon>
        <taxon>Sordariomycetes</taxon>
        <taxon>Hypocreomycetidae</taxon>
        <taxon>Glomerellales</taxon>
        <taxon>Plectosphaerellaceae</taxon>
        <taxon>Plectosphaerella</taxon>
    </lineage>
</organism>
<dbReference type="Pfam" id="PF12511">
    <property type="entry name" value="DUF3716"/>
    <property type="match status" value="1"/>
</dbReference>
<reference evidence="1" key="1">
    <citation type="journal article" date="2021" name="Nat. Commun.">
        <title>Genetic determinants of endophytism in the Arabidopsis root mycobiome.</title>
        <authorList>
            <person name="Mesny F."/>
            <person name="Miyauchi S."/>
            <person name="Thiergart T."/>
            <person name="Pickel B."/>
            <person name="Atanasova L."/>
            <person name="Karlsson M."/>
            <person name="Huettel B."/>
            <person name="Barry K.W."/>
            <person name="Haridas S."/>
            <person name="Chen C."/>
            <person name="Bauer D."/>
            <person name="Andreopoulos W."/>
            <person name="Pangilinan J."/>
            <person name="LaButti K."/>
            <person name="Riley R."/>
            <person name="Lipzen A."/>
            <person name="Clum A."/>
            <person name="Drula E."/>
            <person name="Henrissat B."/>
            <person name="Kohler A."/>
            <person name="Grigoriev I.V."/>
            <person name="Martin F.M."/>
            <person name="Hacquard S."/>
        </authorList>
    </citation>
    <scope>NUCLEOTIDE SEQUENCE</scope>
    <source>
        <strain evidence="1">MPI-CAGE-AT-0016</strain>
    </source>
</reference>
<evidence type="ECO:0000313" key="1">
    <source>
        <dbReference type="EMBL" id="KAH7362740.1"/>
    </source>
</evidence>
<proteinExistence type="predicted"/>
<comment type="caution">
    <text evidence="1">The sequence shown here is derived from an EMBL/GenBank/DDBJ whole genome shotgun (WGS) entry which is preliminary data.</text>
</comment>
<name>A0A8K0THS1_9PEZI</name>
<gene>
    <name evidence="1" type="ORF">B0T11DRAFT_298111</name>
</gene>
<evidence type="ECO:0000313" key="2">
    <source>
        <dbReference type="Proteomes" id="UP000813385"/>
    </source>
</evidence>
<sequence>MNRLTSMQLHAVNFTFTLKFGVDAVNATRLRVVTKSTSCLERTVTTSDGGVYSNWPFFDCVSLPGYFGLACGNCIWHEEPALCCHRIAADNEPAGKRTVKASSDNVALVKSVFSSHVSSVQSEVDSYMLFFKIISFCLEEDSHGLPGLL</sequence>
<dbReference type="Proteomes" id="UP000813385">
    <property type="component" value="Unassembled WGS sequence"/>
</dbReference>
<keyword evidence="2" id="KW-1185">Reference proteome</keyword>
<dbReference type="EMBL" id="JAGPXD010000003">
    <property type="protein sequence ID" value="KAH7362740.1"/>
    <property type="molecule type" value="Genomic_DNA"/>
</dbReference>
<dbReference type="AlphaFoldDB" id="A0A8K0THS1"/>